<evidence type="ECO:0000256" key="1">
    <source>
        <dbReference type="ARBA" id="ARBA00008748"/>
    </source>
</evidence>
<comment type="similarity">
    <text evidence="1 6 7">Belongs to the acetokinase family.</text>
</comment>
<dbReference type="CDD" id="cd24010">
    <property type="entry name" value="ASKHA_NBD_AcK_PK"/>
    <property type="match status" value="1"/>
</dbReference>
<accession>A0A4P7NWM0</accession>
<dbReference type="UniPathway" id="UPA00340">
    <property type="reaction ID" value="UER00458"/>
</dbReference>
<dbReference type="PRINTS" id="PR00471">
    <property type="entry name" value="ACETATEKNASE"/>
</dbReference>
<dbReference type="AlphaFoldDB" id="A0A4P7NWM0"/>
<comment type="subunit">
    <text evidence="6">Homodimer.</text>
</comment>
<dbReference type="GO" id="GO:0008776">
    <property type="term" value="F:acetate kinase activity"/>
    <property type="evidence" value="ECO:0007669"/>
    <property type="project" value="UniProtKB-UniRule"/>
</dbReference>
<dbReference type="PANTHER" id="PTHR21060">
    <property type="entry name" value="ACETATE KINASE"/>
    <property type="match status" value="1"/>
</dbReference>
<feature type="site" description="Transition state stabilizer" evidence="6">
    <location>
        <position position="160"/>
    </location>
</feature>
<dbReference type="SUPFAM" id="SSF53067">
    <property type="entry name" value="Actin-like ATPase domain"/>
    <property type="match status" value="2"/>
</dbReference>
<name>A0A4P7NWM0_9GAMM</name>
<comment type="function">
    <text evidence="6">Catalyzes the formation of acetyl phosphate from acetate and ATP. Can also catalyze the reverse reaction.</text>
</comment>
<dbReference type="GO" id="GO:0005524">
    <property type="term" value="F:ATP binding"/>
    <property type="evidence" value="ECO:0007669"/>
    <property type="project" value="UniProtKB-KW"/>
</dbReference>
<comment type="cofactor">
    <cofactor evidence="6">
        <name>Mg(2+)</name>
        <dbReference type="ChEBI" id="CHEBI:18420"/>
    </cofactor>
    <cofactor evidence="6">
        <name>Mn(2+)</name>
        <dbReference type="ChEBI" id="CHEBI:29035"/>
    </cofactor>
    <text evidence="6">Mg(2+). Can also accept Mn(2+).</text>
</comment>
<keyword evidence="6" id="KW-0479">Metal-binding</keyword>
<feature type="binding site" evidence="6">
    <location>
        <position position="14"/>
    </location>
    <ligand>
        <name>ATP</name>
        <dbReference type="ChEBI" id="CHEBI:30616"/>
    </ligand>
</feature>
<evidence type="ECO:0000256" key="4">
    <source>
        <dbReference type="ARBA" id="ARBA00022777"/>
    </source>
</evidence>
<dbReference type="Proteomes" id="UP000296201">
    <property type="component" value="Chromosome"/>
</dbReference>
<dbReference type="InterPro" id="IPR043129">
    <property type="entry name" value="ATPase_NBD"/>
</dbReference>
<dbReference type="InterPro" id="IPR000890">
    <property type="entry name" value="Aliphatic_acid_kin_short-chain"/>
</dbReference>
<dbReference type="InterPro" id="IPR004372">
    <property type="entry name" value="Ac/propionate_kinase"/>
</dbReference>
<sequence>MKILVLNAGSSSLKYSLFSGADSHLIIHGLIDHIILPSSKAYTEALGNVEKTLQKKGLITHLGDCDAIGHRVVHGGELFHQAVTINDKTLADIKSVSQLAPLHNPFNLVPIEMIHSHYPDLKQVAVFDTAFHQSMPEKAYRYALPNALYEEHQIRRYGFHGSSHQYIAKRMATRLEKPLSQLNIISMHLGNGASVCAIQNGQSIDTSMGFTPLEGLIMGTRSGDIDPAIPVYLMEKLGYSTQEVDDLLNHQSGLMGLTEHSDMQAVLSLAQQGNSHAQLAVEMFIYRLIKTVGGYLSMMPTVDALVFTGGIGEHSAEIRQKTIHGFSPLFGLALDSSANRAPTLEQDISASDSAIACWVIPTDEEWEIAQQTLQRLT</sequence>
<evidence type="ECO:0000313" key="8">
    <source>
        <dbReference type="EMBL" id="QBZ82081.1"/>
    </source>
</evidence>
<evidence type="ECO:0000256" key="6">
    <source>
        <dbReference type="HAMAP-Rule" id="MF_00020"/>
    </source>
</evidence>
<dbReference type="EMBL" id="CP032096">
    <property type="protein sequence ID" value="QBZ82081.1"/>
    <property type="molecule type" value="Genomic_DNA"/>
</dbReference>
<comment type="catalytic activity">
    <reaction evidence="6">
        <text>acetate + ATP = acetyl phosphate + ADP</text>
        <dbReference type="Rhea" id="RHEA:11352"/>
        <dbReference type="ChEBI" id="CHEBI:22191"/>
        <dbReference type="ChEBI" id="CHEBI:30089"/>
        <dbReference type="ChEBI" id="CHEBI:30616"/>
        <dbReference type="ChEBI" id="CHEBI:456216"/>
        <dbReference type="EC" id="2.7.2.1"/>
    </reaction>
</comment>
<comment type="caution">
    <text evidence="6">Lacks conserved residue(s) required for the propagation of feature annotation.</text>
</comment>
<evidence type="ECO:0000256" key="5">
    <source>
        <dbReference type="ARBA" id="ARBA00022840"/>
    </source>
</evidence>
<evidence type="ECO:0000256" key="3">
    <source>
        <dbReference type="ARBA" id="ARBA00022741"/>
    </source>
</evidence>
<feature type="binding site" evidence="6">
    <location>
        <begin position="188"/>
        <end position="192"/>
    </location>
    <ligand>
        <name>ATP</name>
        <dbReference type="ChEBI" id="CHEBI:30616"/>
    </ligand>
</feature>
<evidence type="ECO:0000256" key="2">
    <source>
        <dbReference type="ARBA" id="ARBA00022679"/>
    </source>
</evidence>
<keyword evidence="9" id="KW-1185">Reference proteome</keyword>
<organism evidence="8 9">
    <name type="scientific">Hydrogenovibrio crunogenus</name>
    <dbReference type="NCBI Taxonomy" id="39765"/>
    <lineage>
        <taxon>Bacteria</taxon>
        <taxon>Pseudomonadati</taxon>
        <taxon>Pseudomonadota</taxon>
        <taxon>Gammaproteobacteria</taxon>
        <taxon>Thiotrichales</taxon>
        <taxon>Piscirickettsiaceae</taxon>
        <taxon>Hydrogenovibrio</taxon>
    </lineage>
</organism>
<dbReference type="Pfam" id="PF00871">
    <property type="entry name" value="Acetate_kinase"/>
    <property type="match status" value="1"/>
</dbReference>
<feature type="binding site" evidence="6">
    <location>
        <begin position="310"/>
        <end position="314"/>
    </location>
    <ligand>
        <name>ATP</name>
        <dbReference type="ChEBI" id="CHEBI:30616"/>
    </ligand>
</feature>
<feature type="binding site" evidence="6">
    <location>
        <position position="71"/>
    </location>
    <ligand>
        <name>substrate</name>
    </ligand>
</feature>
<dbReference type="Gene3D" id="3.30.420.40">
    <property type="match status" value="2"/>
</dbReference>
<dbReference type="PIRSF" id="PIRSF000722">
    <property type="entry name" value="Acetate_prop_kin"/>
    <property type="match status" value="1"/>
</dbReference>
<protein>
    <recommendedName>
        <fullName evidence="6">Acetate kinase</fullName>
        <ecNumber evidence="6">2.7.2.1</ecNumber>
    </recommendedName>
    <alternativeName>
        <fullName evidence="6">Acetokinase</fullName>
    </alternativeName>
</protein>
<keyword evidence="4 6" id="KW-0418">Kinase</keyword>
<comment type="pathway">
    <text evidence="6">Metabolic intermediate biosynthesis; acetyl-CoA biosynthesis; acetyl-CoA from acetate: step 1/2.</text>
</comment>
<dbReference type="InterPro" id="IPR023865">
    <property type="entry name" value="Aliphatic_acid_kinase_CS"/>
</dbReference>
<dbReference type="PANTHER" id="PTHR21060:SF15">
    <property type="entry name" value="ACETATE KINASE-RELATED"/>
    <property type="match status" value="1"/>
</dbReference>
<dbReference type="GO" id="GO:0005737">
    <property type="term" value="C:cytoplasm"/>
    <property type="evidence" value="ECO:0007669"/>
    <property type="project" value="UniProtKB-SubCell"/>
</dbReference>
<feature type="binding site" evidence="6">
    <location>
        <position position="7"/>
    </location>
    <ligand>
        <name>Mg(2+)</name>
        <dbReference type="ChEBI" id="CHEBI:18420"/>
    </ligand>
</feature>
<proteinExistence type="inferred from homology"/>
<keyword evidence="3 6" id="KW-0547">Nucleotide-binding</keyword>
<keyword evidence="6" id="KW-0963">Cytoplasm</keyword>
<dbReference type="HAMAP" id="MF_00020">
    <property type="entry name" value="Acetate_kinase"/>
    <property type="match status" value="1"/>
</dbReference>
<feature type="active site" description="Proton donor/acceptor" evidence="6">
    <location>
        <position position="128"/>
    </location>
</feature>
<comment type="subcellular location">
    <subcellularLocation>
        <location evidence="6">Cytoplasm</location>
    </subcellularLocation>
</comment>
<dbReference type="OrthoDB" id="9802453at2"/>
<evidence type="ECO:0000256" key="7">
    <source>
        <dbReference type="RuleBase" id="RU003835"/>
    </source>
</evidence>
<dbReference type="PROSITE" id="PS01075">
    <property type="entry name" value="ACETATE_KINASE_1"/>
    <property type="match status" value="1"/>
</dbReference>
<dbReference type="PROSITE" id="PS01076">
    <property type="entry name" value="ACETATE_KINASE_2"/>
    <property type="match status" value="1"/>
</dbReference>
<dbReference type="EC" id="2.7.2.1" evidence="6"/>
<keyword evidence="2 6" id="KW-0808">Transferase</keyword>
<reference evidence="8 9" key="1">
    <citation type="submission" date="2018-08" db="EMBL/GenBank/DDBJ databases">
        <title>Horizontal acquisition of hydrogen conversion ability and other habitat adaptations in Hydrogenovibrio crunogenus strains.</title>
        <authorList>
            <person name="Gonnella G."/>
            <person name="Adam N."/>
            <person name="Perner M."/>
        </authorList>
    </citation>
    <scope>NUCLEOTIDE SEQUENCE [LARGE SCALE GENOMIC DNA]</scope>
    <source>
        <strain evidence="8 9">SP-41</strain>
    </source>
</reference>
<keyword evidence="6" id="KW-0460">Magnesium</keyword>
<feature type="binding site" evidence="6">
    <location>
        <position position="364"/>
    </location>
    <ligand>
        <name>Mg(2+)</name>
        <dbReference type="ChEBI" id="CHEBI:18420"/>
    </ligand>
</feature>
<dbReference type="GO" id="GO:0000287">
    <property type="term" value="F:magnesium ion binding"/>
    <property type="evidence" value="ECO:0007669"/>
    <property type="project" value="UniProtKB-UniRule"/>
</dbReference>
<dbReference type="GO" id="GO:0006083">
    <property type="term" value="P:acetate metabolic process"/>
    <property type="evidence" value="ECO:0007669"/>
    <property type="project" value="TreeGrafter"/>
</dbReference>
<dbReference type="GO" id="GO:0006085">
    <property type="term" value="P:acetyl-CoA biosynthetic process"/>
    <property type="evidence" value="ECO:0007669"/>
    <property type="project" value="UniProtKB-UniRule"/>
</dbReference>
<feature type="site" description="Transition state stabilizer" evidence="6">
    <location>
        <position position="221"/>
    </location>
</feature>
<keyword evidence="5 6" id="KW-0067">ATP-binding</keyword>
<dbReference type="NCBIfam" id="TIGR00016">
    <property type="entry name" value="ackA"/>
    <property type="match status" value="1"/>
</dbReference>
<gene>
    <name evidence="6 8" type="primary">ackA</name>
    <name evidence="8" type="ORF">GHNINEIG_00105</name>
</gene>
<evidence type="ECO:0000313" key="9">
    <source>
        <dbReference type="Proteomes" id="UP000296201"/>
    </source>
</evidence>
<dbReference type="RefSeq" id="WP_135794842.1">
    <property type="nucleotide sequence ID" value="NZ_CP032096.1"/>
</dbReference>